<name>A0AAV5F696_ELECO</name>
<organism evidence="5 6">
    <name type="scientific">Eleusine coracana subsp. coracana</name>
    <dbReference type="NCBI Taxonomy" id="191504"/>
    <lineage>
        <taxon>Eukaryota</taxon>
        <taxon>Viridiplantae</taxon>
        <taxon>Streptophyta</taxon>
        <taxon>Embryophyta</taxon>
        <taxon>Tracheophyta</taxon>
        <taxon>Spermatophyta</taxon>
        <taxon>Magnoliopsida</taxon>
        <taxon>Liliopsida</taxon>
        <taxon>Poales</taxon>
        <taxon>Poaceae</taxon>
        <taxon>PACMAD clade</taxon>
        <taxon>Chloridoideae</taxon>
        <taxon>Cynodonteae</taxon>
        <taxon>Eleusininae</taxon>
        <taxon>Eleusine</taxon>
    </lineage>
</organism>
<dbReference type="Pfam" id="PF04570">
    <property type="entry name" value="zf-FLZ"/>
    <property type="match status" value="1"/>
</dbReference>
<comment type="caution">
    <text evidence="5">The sequence shown here is derived from an EMBL/GenBank/DDBJ whole genome shotgun (WGS) entry which is preliminary data.</text>
</comment>
<dbReference type="PROSITE" id="PS51795">
    <property type="entry name" value="ZF_FLZ"/>
    <property type="match status" value="1"/>
</dbReference>
<dbReference type="Proteomes" id="UP001054889">
    <property type="component" value="Unassembled WGS sequence"/>
</dbReference>
<keyword evidence="2" id="KW-0479">Metal-binding</keyword>
<gene>
    <name evidence="5" type="primary">gb18795</name>
    <name evidence="5" type="ORF">PR202_gb18795</name>
</gene>
<evidence type="ECO:0000313" key="5">
    <source>
        <dbReference type="EMBL" id="GJN30486.1"/>
    </source>
</evidence>
<dbReference type="InterPro" id="IPR007650">
    <property type="entry name" value="Zf-FLZ_dom"/>
</dbReference>
<evidence type="ECO:0000259" key="4">
    <source>
        <dbReference type="PROSITE" id="PS51795"/>
    </source>
</evidence>
<feature type="zinc finger region" description="FLZ-type" evidence="3">
    <location>
        <begin position="78"/>
        <end position="100"/>
    </location>
</feature>
<evidence type="ECO:0000313" key="6">
    <source>
        <dbReference type="Proteomes" id="UP001054889"/>
    </source>
</evidence>
<sequence>MIPRIPSLFQIEEGVIAPVPMPVSGELVGLRLIIQPSPRQQQLPAVLRRSAVRAPATSASSSNSKNCHENGRTFVGLEFLKCCFCCHKKLGADMDVFVYK</sequence>
<keyword evidence="6" id="KW-1185">Reference proteome</keyword>
<dbReference type="EMBL" id="BQKI01000082">
    <property type="protein sequence ID" value="GJN30486.1"/>
    <property type="molecule type" value="Genomic_DNA"/>
</dbReference>
<proteinExistence type="inferred from homology"/>
<dbReference type="GO" id="GO:0046872">
    <property type="term" value="F:metal ion binding"/>
    <property type="evidence" value="ECO:0007669"/>
    <property type="project" value="UniProtKB-KW"/>
</dbReference>
<reference evidence="5" key="1">
    <citation type="journal article" date="2018" name="DNA Res.">
        <title>Multiple hybrid de novo genome assembly of finger millet, an orphan allotetraploid crop.</title>
        <authorList>
            <person name="Hatakeyama M."/>
            <person name="Aluri S."/>
            <person name="Balachadran M.T."/>
            <person name="Sivarajan S.R."/>
            <person name="Patrignani A."/>
            <person name="Gruter S."/>
            <person name="Poveda L."/>
            <person name="Shimizu-Inatsugi R."/>
            <person name="Baeten J."/>
            <person name="Francoijs K.J."/>
            <person name="Nataraja K.N."/>
            <person name="Reddy Y.A.N."/>
            <person name="Phadnis S."/>
            <person name="Ravikumar R.L."/>
            <person name="Schlapbach R."/>
            <person name="Sreeman S.M."/>
            <person name="Shimizu K.K."/>
        </authorList>
    </citation>
    <scope>NUCLEOTIDE SEQUENCE</scope>
</reference>
<feature type="domain" description="FLZ-type" evidence="4">
    <location>
        <begin position="78"/>
        <end position="100"/>
    </location>
</feature>
<evidence type="ECO:0000256" key="1">
    <source>
        <dbReference type="ARBA" id="ARBA00009374"/>
    </source>
</evidence>
<accession>A0AAV5F696</accession>
<reference evidence="5" key="2">
    <citation type="submission" date="2021-12" db="EMBL/GenBank/DDBJ databases">
        <title>Resequencing data analysis of finger millet.</title>
        <authorList>
            <person name="Hatakeyama M."/>
            <person name="Aluri S."/>
            <person name="Balachadran M.T."/>
            <person name="Sivarajan S.R."/>
            <person name="Poveda L."/>
            <person name="Shimizu-Inatsugi R."/>
            <person name="Schlapbach R."/>
            <person name="Sreeman S.M."/>
            <person name="Shimizu K.K."/>
        </authorList>
    </citation>
    <scope>NUCLEOTIDE SEQUENCE</scope>
</reference>
<evidence type="ECO:0000256" key="3">
    <source>
        <dbReference type="PROSITE-ProRule" id="PRU01131"/>
    </source>
</evidence>
<dbReference type="AlphaFoldDB" id="A0AAV5F696"/>
<comment type="similarity">
    <text evidence="1">Belongs to the FLZ family.</text>
</comment>
<protein>
    <recommendedName>
        <fullName evidence="4">FLZ-type domain-containing protein</fullName>
    </recommendedName>
</protein>
<evidence type="ECO:0000256" key="2">
    <source>
        <dbReference type="ARBA" id="ARBA00022723"/>
    </source>
</evidence>